<feature type="domain" description="Hedgehog/Intein (Hint)" evidence="2">
    <location>
        <begin position="42"/>
        <end position="173"/>
    </location>
</feature>
<reference evidence="3 4" key="1">
    <citation type="submission" date="2015-02" db="EMBL/GenBank/DDBJ databases">
        <title>Genome Sequence of Jannaschia aquimarina DSM28248, a member of the Roseobacter clade.</title>
        <authorList>
            <person name="Voget S."/>
            <person name="Daniel R."/>
        </authorList>
    </citation>
    <scope>NUCLEOTIDE SEQUENCE [LARGE SCALE GENOMIC DNA]</scope>
    <source>
        <strain evidence="3 4">GSW-M26</strain>
    </source>
</reference>
<name>A0A0D1EJI4_9RHOB</name>
<comment type="caution">
    <text evidence="3">The sequence shown here is derived from an EMBL/GenBank/DDBJ whole genome shotgun (WGS) entry which is preliminary data.</text>
</comment>
<dbReference type="EMBL" id="JYFE01000021">
    <property type="protein sequence ID" value="KIT17146.1"/>
    <property type="molecule type" value="Genomic_DNA"/>
</dbReference>
<evidence type="ECO:0000313" key="3">
    <source>
        <dbReference type="EMBL" id="KIT17146.1"/>
    </source>
</evidence>
<dbReference type="SUPFAM" id="SSF51294">
    <property type="entry name" value="Hedgehog/intein (Hint) domain"/>
    <property type="match status" value="1"/>
</dbReference>
<dbReference type="Pfam" id="PF13403">
    <property type="entry name" value="Hint_2"/>
    <property type="match status" value="1"/>
</dbReference>
<sequence length="179" mass="19028">MYRAGNTFPRGSVLPQPLPRPARSRPLGTPVLPGRTMRHALPQGTRILAADGEIPVEALSPGSRVVTRDRGMVEIRAVHRAPVPAGQEMILVPVGAMGRGRPGCDLLLVPDQPVVLRGWRAQTLFRAREARVAIGRIADGTVIRHVHGPAMLAVSLVLDGPSALYAEGLEVVSASIDAI</sequence>
<dbReference type="Proteomes" id="UP000032232">
    <property type="component" value="Unassembled WGS sequence"/>
</dbReference>
<dbReference type="InterPro" id="IPR028992">
    <property type="entry name" value="Hedgehog/Intein_dom"/>
</dbReference>
<evidence type="ECO:0000313" key="4">
    <source>
        <dbReference type="Proteomes" id="UP000032232"/>
    </source>
</evidence>
<organism evidence="3 4">
    <name type="scientific">Jannaschia aquimarina</name>
    <dbReference type="NCBI Taxonomy" id="935700"/>
    <lineage>
        <taxon>Bacteria</taxon>
        <taxon>Pseudomonadati</taxon>
        <taxon>Pseudomonadota</taxon>
        <taxon>Alphaproteobacteria</taxon>
        <taxon>Rhodobacterales</taxon>
        <taxon>Roseobacteraceae</taxon>
        <taxon>Jannaschia</taxon>
    </lineage>
</organism>
<gene>
    <name evidence="3" type="ORF">jaqu_11090</name>
</gene>
<feature type="region of interest" description="Disordered" evidence="1">
    <location>
        <begin position="1"/>
        <end position="35"/>
    </location>
</feature>
<keyword evidence="4" id="KW-1185">Reference proteome</keyword>
<dbReference type="InterPro" id="IPR036844">
    <property type="entry name" value="Hint_dom_sf"/>
</dbReference>
<proteinExistence type="predicted"/>
<dbReference type="STRING" id="935700.jaqu_11090"/>
<protein>
    <recommendedName>
        <fullName evidence="2">Hedgehog/Intein (Hint) domain-containing protein</fullName>
    </recommendedName>
</protein>
<dbReference type="AlphaFoldDB" id="A0A0D1EJI4"/>
<evidence type="ECO:0000256" key="1">
    <source>
        <dbReference type="SAM" id="MobiDB-lite"/>
    </source>
</evidence>
<accession>A0A0D1EJI4</accession>
<dbReference type="PATRIC" id="fig|935700.4.peg.1154"/>
<evidence type="ECO:0000259" key="2">
    <source>
        <dbReference type="Pfam" id="PF13403"/>
    </source>
</evidence>